<dbReference type="InterPro" id="IPR023393">
    <property type="entry name" value="START-like_dom_sf"/>
</dbReference>
<organism evidence="3 4">
    <name type="scientific">Papaver atlanticum</name>
    <dbReference type="NCBI Taxonomy" id="357466"/>
    <lineage>
        <taxon>Eukaryota</taxon>
        <taxon>Viridiplantae</taxon>
        <taxon>Streptophyta</taxon>
        <taxon>Embryophyta</taxon>
        <taxon>Tracheophyta</taxon>
        <taxon>Spermatophyta</taxon>
        <taxon>Magnoliopsida</taxon>
        <taxon>Ranunculales</taxon>
        <taxon>Papaveraceae</taxon>
        <taxon>Papaveroideae</taxon>
        <taxon>Papaver</taxon>
    </lineage>
</organism>
<comment type="caution">
    <text evidence="3">The sequence shown here is derived from an EMBL/GenBank/DDBJ whole genome shotgun (WGS) entry which is preliminary data.</text>
</comment>
<evidence type="ECO:0000256" key="1">
    <source>
        <dbReference type="ARBA" id="ARBA00038242"/>
    </source>
</evidence>
<feature type="domain" description="Bet v I/Major latex protein" evidence="2">
    <location>
        <begin position="6"/>
        <end position="103"/>
    </location>
</feature>
<evidence type="ECO:0000259" key="2">
    <source>
        <dbReference type="SMART" id="SM01037"/>
    </source>
</evidence>
<dbReference type="AlphaFoldDB" id="A0AAD4SCV6"/>
<protein>
    <recommendedName>
        <fullName evidence="2">Bet v I/Major latex protein domain-containing protein</fullName>
    </recommendedName>
</protein>
<dbReference type="Gene3D" id="3.30.530.20">
    <property type="match status" value="1"/>
</dbReference>
<name>A0AAD4SCV6_9MAGN</name>
<dbReference type="SMART" id="SM01037">
    <property type="entry name" value="Bet_v_1"/>
    <property type="match status" value="1"/>
</dbReference>
<proteinExistence type="inferred from homology"/>
<dbReference type="GO" id="GO:0006952">
    <property type="term" value="P:defense response"/>
    <property type="evidence" value="ECO:0007669"/>
    <property type="project" value="InterPro"/>
</dbReference>
<dbReference type="PANTHER" id="PTHR31338:SF16">
    <property type="entry name" value="POLYKETIDE CYCLASE_DEHYDRASE AND LIPID TRANSPORT SUPERFAMILY PROTEIN"/>
    <property type="match status" value="1"/>
</dbReference>
<accession>A0AAD4SCV6</accession>
<keyword evidence="4" id="KW-1185">Reference proteome</keyword>
<sequence>MLTYRSIHQNRLIFGKPLSCKERTTYDDEARKIHHSTVEGVLLDDYKKFDATLVVNPKADGHGSIVSWVVEYEKINEDSPVPMAYLAYFHNIIEDLNSHLCASE</sequence>
<comment type="similarity">
    <text evidence="1">Belongs to the MLP family.</text>
</comment>
<dbReference type="InterPro" id="IPR052006">
    <property type="entry name" value="MLP-like"/>
</dbReference>
<dbReference type="PANTHER" id="PTHR31338">
    <property type="entry name" value="POLYKETIDE CYCLASE/DEHYDRASE AND LIPID TRANSPORT SUPERFAMILY PROTEIN"/>
    <property type="match status" value="1"/>
</dbReference>
<dbReference type="EMBL" id="JAJJMB010011750">
    <property type="protein sequence ID" value="KAI3899988.1"/>
    <property type="molecule type" value="Genomic_DNA"/>
</dbReference>
<dbReference type="InterPro" id="IPR000916">
    <property type="entry name" value="Bet_v_I/MLP"/>
</dbReference>
<evidence type="ECO:0000313" key="4">
    <source>
        <dbReference type="Proteomes" id="UP001202328"/>
    </source>
</evidence>
<evidence type="ECO:0000313" key="3">
    <source>
        <dbReference type="EMBL" id="KAI3899988.1"/>
    </source>
</evidence>
<gene>
    <name evidence="3" type="ORF">MKW98_000888</name>
</gene>
<dbReference type="Proteomes" id="UP001202328">
    <property type="component" value="Unassembled WGS sequence"/>
</dbReference>
<dbReference type="SUPFAM" id="SSF55961">
    <property type="entry name" value="Bet v1-like"/>
    <property type="match status" value="1"/>
</dbReference>
<reference evidence="3" key="1">
    <citation type="submission" date="2022-04" db="EMBL/GenBank/DDBJ databases">
        <title>A functionally conserved STORR gene fusion in Papaver species that diverged 16.8 million years ago.</title>
        <authorList>
            <person name="Catania T."/>
        </authorList>
    </citation>
    <scope>NUCLEOTIDE SEQUENCE</scope>
    <source>
        <strain evidence="3">S-188037</strain>
    </source>
</reference>
<dbReference type="Pfam" id="PF00407">
    <property type="entry name" value="Bet_v_1"/>
    <property type="match status" value="1"/>
</dbReference>